<evidence type="ECO:0000259" key="2">
    <source>
        <dbReference type="Pfam" id="PF25372"/>
    </source>
</evidence>
<dbReference type="SUPFAM" id="SSF52047">
    <property type="entry name" value="RNI-like"/>
    <property type="match status" value="1"/>
</dbReference>
<feature type="domain" description="F-box/LRR-repeat protein 15-like leucin rich repeat" evidence="2">
    <location>
        <begin position="377"/>
        <end position="471"/>
    </location>
</feature>
<dbReference type="InterPro" id="IPR032675">
    <property type="entry name" value="LRR_dom_sf"/>
</dbReference>
<dbReference type="EMBL" id="JSAN01000099">
    <property type="protein sequence ID" value="KIC71284.1"/>
    <property type="molecule type" value="Genomic_DNA"/>
</dbReference>
<dbReference type="Pfam" id="PF00651">
    <property type="entry name" value="BTB"/>
    <property type="match status" value="1"/>
</dbReference>
<evidence type="ECO:0000259" key="1">
    <source>
        <dbReference type="Pfam" id="PF00651"/>
    </source>
</evidence>
<dbReference type="InterPro" id="IPR000210">
    <property type="entry name" value="BTB/POZ_dom"/>
</dbReference>
<organism evidence="3 4">
    <name type="scientific">Candidatus Protochlamydia amoebophila</name>
    <dbReference type="NCBI Taxonomy" id="362787"/>
    <lineage>
        <taxon>Bacteria</taxon>
        <taxon>Pseudomonadati</taxon>
        <taxon>Chlamydiota</taxon>
        <taxon>Chlamydiia</taxon>
        <taxon>Parachlamydiales</taxon>
        <taxon>Parachlamydiaceae</taxon>
        <taxon>Candidatus Protochlamydia</taxon>
    </lineage>
</organism>
<dbReference type="InterPro" id="IPR006553">
    <property type="entry name" value="Leu-rich_rpt_Cys-con_subtyp"/>
</dbReference>
<sequence>MCKTIFQSFLNLFFNYLQKEQLQSQWRESFWGQKEIIVSNFTTTHSESGMSLSNPSQISCFASPPPILSFQDNTYLKISSSQKTLLMEKSPYFKILWSGNFRETLQDPLALTQKEFTHLLNCLINANFKVPLQKIPSLIQLADYYQLTEIVKNLEKQLIAECKLKKYELFNSREDSLLELKKLLNFAHQYQLNILKNYLELTVVSSLLNQTSHLTEFEKILNHFPNEIEELNFSKNTSLTDAHLLALKNCKNLKVLHLQECRNLTDAGLAYLTPLTALQHLNLAGCKFANAGLAHLTPLVALQHLNLSHCRNITDAGLAHLTPLMALQHLNLGHCSNFTDAGLAHLTPLMALQHLNLGHCSNFTDAGLAHLTPLLTLTHLNLSWCYNFTHAGLAHLTPLVALQHLNLGHCRNITDAGLAHLTPLVALTHLNLSWCYNFTDAGLAHLTPLMALQHLDLSSCFNLTDAGLAHLTPLVTLQHLDLSYCRNLTDAGLAHLTPLVALTHLNLSSYNHLTDAGLTHL</sequence>
<gene>
    <name evidence="3" type="primary">fbxL14_3</name>
    <name evidence="3" type="ORF">DB44_EA00010</name>
</gene>
<name>A0A0C1H0K3_9BACT</name>
<dbReference type="GO" id="GO:0031146">
    <property type="term" value="P:SCF-dependent proteasomal ubiquitin-dependent protein catabolic process"/>
    <property type="evidence" value="ECO:0007669"/>
    <property type="project" value="TreeGrafter"/>
</dbReference>
<comment type="caution">
    <text evidence="3">The sequence shown here is derived from an EMBL/GenBank/DDBJ whole genome shotgun (WGS) entry which is preliminary data.</text>
</comment>
<dbReference type="Pfam" id="PF13516">
    <property type="entry name" value="LRR_6"/>
    <property type="match status" value="1"/>
</dbReference>
<dbReference type="PANTHER" id="PTHR13318:SF105">
    <property type="entry name" value="F-BOX_LRR-REPEAT PROTEIN 3"/>
    <property type="match status" value="1"/>
</dbReference>
<evidence type="ECO:0000313" key="3">
    <source>
        <dbReference type="EMBL" id="KIC71284.1"/>
    </source>
</evidence>
<dbReference type="Proteomes" id="UP000031465">
    <property type="component" value="Unassembled WGS sequence"/>
</dbReference>
<dbReference type="PANTHER" id="PTHR13318">
    <property type="entry name" value="PARTNER OF PAIRED, ISOFORM B-RELATED"/>
    <property type="match status" value="1"/>
</dbReference>
<dbReference type="InterPro" id="IPR011333">
    <property type="entry name" value="SKP1/BTB/POZ_sf"/>
</dbReference>
<dbReference type="Gene3D" id="3.30.710.10">
    <property type="entry name" value="Potassium Channel Kv1.1, Chain A"/>
    <property type="match status" value="1"/>
</dbReference>
<reference evidence="3 4" key="1">
    <citation type="journal article" date="2014" name="Mol. Biol. Evol.">
        <title>Massive expansion of Ubiquitination-related gene families within the Chlamydiae.</title>
        <authorList>
            <person name="Domman D."/>
            <person name="Collingro A."/>
            <person name="Lagkouvardos I."/>
            <person name="Gehre L."/>
            <person name="Weinmaier T."/>
            <person name="Rattei T."/>
            <person name="Subtil A."/>
            <person name="Horn M."/>
        </authorList>
    </citation>
    <scope>NUCLEOTIDE SEQUENCE [LARGE SCALE GENOMIC DNA]</scope>
    <source>
        <strain evidence="3 4">EI2</strain>
    </source>
</reference>
<feature type="domain" description="F-box/LRR-repeat protein 15-like leucin rich repeat" evidence="2">
    <location>
        <begin position="224"/>
        <end position="321"/>
    </location>
</feature>
<protein>
    <submittedName>
        <fullName evidence="3">F-box/LRR-repeat protein 14</fullName>
    </submittedName>
</protein>
<dbReference type="Pfam" id="PF25372">
    <property type="entry name" value="DUF7885"/>
    <property type="match status" value="2"/>
</dbReference>
<dbReference type="SMART" id="SM00367">
    <property type="entry name" value="LRR_CC"/>
    <property type="match status" value="9"/>
</dbReference>
<feature type="domain" description="BTB" evidence="1">
    <location>
        <begin position="82"/>
        <end position="159"/>
    </location>
</feature>
<dbReference type="InterPro" id="IPR001611">
    <property type="entry name" value="Leu-rich_rpt"/>
</dbReference>
<dbReference type="SUPFAM" id="SSF54695">
    <property type="entry name" value="POZ domain"/>
    <property type="match status" value="1"/>
</dbReference>
<dbReference type="AlphaFoldDB" id="A0A0C1H0K3"/>
<dbReference type="InterPro" id="IPR057207">
    <property type="entry name" value="FBXL15_LRR"/>
</dbReference>
<dbReference type="Gene3D" id="3.80.10.10">
    <property type="entry name" value="Ribonuclease Inhibitor"/>
    <property type="match status" value="3"/>
</dbReference>
<accession>A0A0C1H0K3</accession>
<evidence type="ECO:0000313" key="4">
    <source>
        <dbReference type="Proteomes" id="UP000031465"/>
    </source>
</evidence>
<proteinExistence type="predicted"/>
<dbReference type="GO" id="GO:0019005">
    <property type="term" value="C:SCF ubiquitin ligase complex"/>
    <property type="evidence" value="ECO:0007669"/>
    <property type="project" value="TreeGrafter"/>
</dbReference>
<feature type="non-terminal residue" evidence="3">
    <location>
        <position position="521"/>
    </location>
</feature>